<dbReference type="EMBL" id="CM047738">
    <property type="protein sequence ID" value="KAJ0047237.1"/>
    <property type="molecule type" value="Genomic_DNA"/>
</dbReference>
<gene>
    <name evidence="1" type="ORF">Pint_04808</name>
</gene>
<reference evidence="2" key="1">
    <citation type="journal article" date="2023" name="G3 (Bethesda)">
        <title>Genome assembly and association tests identify interacting loci associated with vigor, precocity, and sex in interspecific pistachio rootstocks.</title>
        <authorList>
            <person name="Palmer W."/>
            <person name="Jacygrad E."/>
            <person name="Sagayaradj S."/>
            <person name="Cavanaugh K."/>
            <person name="Han R."/>
            <person name="Bertier L."/>
            <person name="Beede B."/>
            <person name="Kafkas S."/>
            <person name="Golino D."/>
            <person name="Preece J."/>
            <person name="Michelmore R."/>
        </authorList>
    </citation>
    <scope>NUCLEOTIDE SEQUENCE [LARGE SCALE GENOMIC DNA]</scope>
</reference>
<dbReference type="Proteomes" id="UP001163603">
    <property type="component" value="Chromosome 3"/>
</dbReference>
<organism evidence="1 2">
    <name type="scientific">Pistacia integerrima</name>
    <dbReference type="NCBI Taxonomy" id="434235"/>
    <lineage>
        <taxon>Eukaryota</taxon>
        <taxon>Viridiplantae</taxon>
        <taxon>Streptophyta</taxon>
        <taxon>Embryophyta</taxon>
        <taxon>Tracheophyta</taxon>
        <taxon>Spermatophyta</taxon>
        <taxon>Magnoliopsida</taxon>
        <taxon>eudicotyledons</taxon>
        <taxon>Gunneridae</taxon>
        <taxon>Pentapetalae</taxon>
        <taxon>rosids</taxon>
        <taxon>malvids</taxon>
        <taxon>Sapindales</taxon>
        <taxon>Anacardiaceae</taxon>
        <taxon>Pistacia</taxon>
    </lineage>
</organism>
<protein>
    <submittedName>
        <fullName evidence="1">Uncharacterized protein</fullName>
    </submittedName>
</protein>
<accession>A0ACC0Z7D3</accession>
<keyword evidence="2" id="KW-1185">Reference proteome</keyword>
<evidence type="ECO:0000313" key="1">
    <source>
        <dbReference type="EMBL" id="KAJ0047237.1"/>
    </source>
</evidence>
<proteinExistence type="predicted"/>
<evidence type="ECO:0000313" key="2">
    <source>
        <dbReference type="Proteomes" id="UP001163603"/>
    </source>
</evidence>
<name>A0ACC0Z7D3_9ROSI</name>
<comment type="caution">
    <text evidence="1">The sequence shown here is derived from an EMBL/GenBank/DDBJ whole genome shotgun (WGS) entry which is preliminary data.</text>
</comment>
<sequence>MLENHSTEGKDGSVEVKVSEHCKIKTEDVTEEVKISEDYTVDSENDAEKETKTRKRRLSTITEEGHIQNPEKRYKKMILSLKKPSYLLRCGLGAKNVRRENRNRLRYLLCKLVKLGNWTDACGVLSVLLKGTSKEKCPVANRLKYMVSMELFNHVESERINPIRIKNVYDIWMKRIASAKDSPLEDKFVVHLEFILFCLTRGDVDEAHQAAMGLMQEREFGSHPMANMVMALTFCQRWYSSIPKDMQWDDSDQMHSPGRSDFSGSRLNHEVENSGAPDTVNSYKADTHFRCDSETSVMIGKKMSLENDSEVHGPVEDNVSLQRGNLSQPIQPLAFFINSTETEDSSPMKDAVPVNYASVFVALEGLDSWLLPVRLPNSSEDYEIAIRKYRKLLNDDYKNAVKYLRFALYSTPAVSAALLPLIQLLLIGGHVDEALIELEKFCSNSPTALPVRLRASLLECFDRNNYIMLSTCFEDILRKDPTCSHSLARLIRMHQTGNYSVESLLEMIALHLDATYADSNIWREFASCLLQLSQYDEDRMSVCPDANEGGKKQSFSVRYSRVPDILTKGKSGKAWMFRCKWWLRRHFSQNMLTSEIAAGDLQLLTYKASCASHMYGQKLNYVVKVYAYLEKANDRDLFMFLQTHIHNAISLTSNYK</sequence>